<gene>
    <name evidence="3" type="ORF">HHK36_021721</name>
</gene>
<comment type="caution">
    <text evidence="3">The sequence shown here is derived from an EMBL/GenBank/DDBJ whole genome shotgun (WGS) entry which is preliminary data.</text>
</comment>
<dbReference type="OMA" id="ISIMIAH"/>
<dbReference type="InterPro" id="IPR053168">
    <property type="entry name" value="Glutamic_endopeptidase"/>
</dbReference>
<dbReference type="PANTHER" id="PTHR31589">
    <property type="entry name" value="PROTEIN, PUTATIVE (DUF239)-RELATED-RELATED"/>
    <property type="match status" value="1"/>
</dbReference>
<keyword evidence="4" id="KW-1185">Reference proteome</keyword>
<protein>
    <recommendedName>
        <fullName evidence="2">Neprosin PEP catalytic domain-containing protein</fullName>
    </recommendedName>
</protein>
<reference evidence="3 4" key="1">
    <citation type="submission" date="2020-04" db="EMBL/GenBank/DDBJ databases">
        <title>Plant Genome Project.</title>
        <authorList>
            <person name="Zhang R.-G."/>
        </authorList>
    </citation>
    <scope>NUCLEOTIDE SEQUENCE [LARGE SCALE GENOMIC DNA]</scope>
    <source>
        <strain evidence="3">YNK0</strain>
        <tissue evidence="3">Leaf</tissue>
    </source>
</reference>
<feature type="compositionally biased region" description="Polar residues" evidence="1">
    <location>
        <begin position="9"/>
        <end position="23"/>
    </location>
</feature>
<accession>A0A834YS48</accession>
<dbReference type="OrthoDB" id="1858978at2759"/>
<dbReference type="InterPro" id="IPR025521">
    <property type="entry name" value="Neprosin_propep"/>
</dbReference>
<dbReference type="Pfam" id="PF03080">
    <property type="entry name" value="Neprosin"/>
    <property type="match status" value="1"/>
</dbReference>
<evidence type="ECO:0000256" key="1">
    <source>
        <dbReference type="SAM" id="MobiDB-lite"/>
    </source>
</evidence>
<dbReference type="Proteomes" id="UP000655225">
    <property type="component" value="Unassembled WGS sequence"/>
</dbReference>
<dbReference type="InterPro" id="IPR004314">
    <property type="entry name" value="Neprosin"/>
</dbReference>
<evidence type="ECO:0000313" key="3">
    <source>
        <dbReference type="EMBL" id="KAF8393477.1"/>
    </source>
</evidence>
<dbReference type="AlphaFoldDB" id="A0A834YS48"/>
<feature type="region of interest" description="Disordered" evidence="1">
    <location>
        <begin position="1"/>
        <end position="23"/>
    </location>
</feature>
<dbReference type="Gene3D" id="3.90.1320.10">
    <property type="entry name" value="Outer-capsid protein sigma 3, large lobe"/>
    <property type="match status" value="1"/>
</dbReference>
<sequence length="550" mass="61092">MASLPHSPVTFSGTTASDLLRSSSNGVNGVPLKALGRTRLGVKRRDITVSAKIRKGKKHEYPWPDDADQNVKGGVLSHLSHFKPLKEKPKPITLDFERPLMDLEKKIIDIRKMAQETGLDFSDLIILLENKYHQSSSTPVQMANGIELAHCLLISIMIAHALSHGFVEGRAVRDRELVRHKAAVKTIESDGDVIDCVDIYKQPAFDNPLLKNHKIQVFSFSYFLSDVIKLIGMKPSSYPNGMKANSYTVKFTQPWHESGRCPEGTIPIKRTQKHDFPQATLLSNHRTKLGHNITGKVQDDGYEYAAVYESENKYYGAEGTINLRNPKLGDDSEMSLSEIWVTAGTSETLNTAEAGLMVYPELYGDNRTRLSLFWTSDNYVSKGCYSLDCPGFVQTNGNVTLGSILSPVSNYDAEQYSVSFLIFMDKSEGNWWLEMQGNFLGYWPSSIYTTMADGASAAYWGGVIFNSKPQGHHTTTQMGSGHFPFEGYGKSSYISNLGIVNSSNIIIDPVNLSPVITKSTGYDLYIGEDKSTDYGTYFYYGGPGYSKECP</sequence>
<feature type="domain" description="Neprosin PEP catalytic" evidence="2">
    <location>
        <begin position="296"/>
        <end position="550"/>
    </location>
</feature>
<proteinExistence type="predicted"/>
<dbReference type="EMBL" id="JABCRI010000015">
    <property type="protein sequence ID" value="KAF8393477.1"/>
    <property type="molecule type" value="Genomic_DNA"/>
</dbReference>
<dbReference type="PROSITE" id="PS52045">
    <property type="entry name" value="NEPROSIN_PEP_CD"/>
    <property type="match status" value="1"/>
</dbReference>
<name>A0A834YS48_TETSI</name>
<organism evidence="3 4">
    <name type="scientific">Tetracentron sinense</name>
    <name type="common">Spur-leaf</name>
    <dbReference type="NCBI Taxonomy" id="13715"/>
    <lineage>
        <taxon>Eukaryota</taxon>
        <taxon>Viridiplantae</taxon>
        <taxon>Streptophyta</taxon>
        <taxon>Embryophyta</taxon>
        <taxon>Tracheophyta</taxon>
        <taxon>Spermatophyta</taxon>
        <taxon>Magnoliopsida</taxon>
        <taxon>Trochodendrales</taxon>
        <taxon>Trochodendraceae</taxon>
        <taxon>Tetracentron</taxon>
    </lineage>
</organism>
<dbReference type="PANTHER" id="PTHR31589:SF221">
    <property type="entry name" value="LIGASE, PUTATIVE (DUF239)-RELATED"/>
    <property type="match status" value="1"/>
</dbReference>
<dbReference type="Pfam" id="PF14365">
    <property type="entry name" value="Neprosin_AP"/>
    <property type="match status" value="1"/>
</dbReference>
<evidence type="ECO:0000259" key="2">
    <source>
        <dbReference type="PROSITE" id="PS52045"/>
    </source>
</evidence>
<evidence type="ECO:0000313" key="4">
    <source>
        <dbReference type="Proteomes" id="UP000655225"/>
    </source>
</evidence>